<comment type="catalytic activity">
    <reaction evidence="6">
        <text>a D-aminoacyl-tRNA + H2O = a tRNA + a D-alpha-amino acid + H(+)</text>
        <dbReference type="Rhea" id="RHEA:13953"/>
        <dbReference type="Rhea" id="RHEA-COMP:10123"/>
        <dbReference type="Rhea" id="RHEA-COMP:10124"/>
        <dbReference type="ChEBI" id="CHEBI:15377"/>
        <dbReference type="ChEBI" id="CHEBI:15378"/>
        <dbReference type="ChEBI" id="CHEBI:59871"/>
        <dbReference type="ChEBI" id="CHEBI:78442"/>
        <dbReference type="ChEBI" id="CHEBI:79333"/>
        <dbReference type="EC" id="3.1.1.96"/>
    </reaction>
</comment>
<organism evidence="7 8">
    <name type="scientific">Jimgerdemannia flammicorona</name>
    <dbReference type="NCBI Taxonomy" id="994334"/>
    <lineage>
        <taxon>Eukaryota</taxon>
        <taxon>Fungi</taxon>
        <taxon>Fungi incertae sedis</taxon>
        <taxon>Mucoromycota</taxon>
        <taxon>Mucoromycotina</taxon>
        <taxon>Endogonomycetes</taxon>
        <taxon>Endogonales</taxon>
        <taxon>Endogonaceae</taxon>
        <taxon>Jimgerdemannia</taxon>
    </lineage>
</organism>
<name>A0A433QJQ5_9FUNG</name>
<dbReference type="PANTHER" id="PTHR10472">
    <property type="entry name" value="D-TYROSYL-TRNA TYR DEACYLASE"/>
    <property type="match status" value="1"/>
</dbReference>
<evidence type="ECO:0000256" key="3">
    <source>
        <dbReference type="ARBA" id="ARBA00020007"/>
    </source>
</evidence>
<evidence type="ECO:0000256" key="1">
    <source>
        <dbReference type="ARBA" id="ARBA00009673"/>
    </source>
</evidence>
<dbReference type="EMBL" id="RBNJ01004387">
    <property type="protein sequence ID" value="RUS30017.1"/>
    <property type="molecule type" value="Genomic_DNA"/>
</dbReference>
<evidence type="ECO:0000256" key="4">
    <source>
        <dbReference type="ARBA" id="ARBA00032747"/>
    </source>
</evidence>
<accession>A0A433QJQ5</accession>
<dbReference type="InterPro" id="IPR003732">
    <property type="entry name" value="Daa-tRNA_deacyls_DTD"/>
</dbReference>
<evidence type="ECO:0000313" key="8">
    <source>
        <dbReference type="Proteomes" id="UP000274822"/>
    </source>
</evidence>
<dbReference type="EC" id="3.1.1.96" evidence="2"/>
<sequence length="156" mass="17830">MRAVLQRVARASVSVNGDQVSAIGRGLCILLGIAVNDTDTDIDHMVRKILSVRVFNDDKDEMWKKSVKEYGFELLCGTCVRDRCLNSVENPDRRWRTGYQAYPSEFLLISIPVHPLRSDYQSKPDFHLSMKSAQAKDMYDKFLKKLGEAYEPAKIK</sequence>
<reference evidence="7 8" key="1">
    <citation type="journal article" date="2018" name="New Phytol.">
        <title>Phylogenomics of Endogonaceae and evolution of mycorrhizas within Mucoromycota.</title>
        <authorList>
            <person name="Chang Y."/>
            <person name="Desiro A."/>
            <person name="Na H."/>
            <person name="Sandor L."/>
            <person name="Lipzen A."/>
            <person name="Clum A."/>
            <person name="Barry K."/>
            <person name="Grigoriev I.V."/>
            <person name="Martin F.M."/>
            <person name="Stajich J.E."/>
            <person name="Smith M.E."/>
            <person name="Bonito G."/>
            <person name="Spatafora J.W."/>
        </authorList>
    </citation>
    <scope>NUCLEOTIDE SEQUENCE [LARGE SCALE GENOMIC DNA]</scope>
    <source>
        <strain evidence="7 8">AD002</strain>
    </source>
</reference>
<comment type="caution">
    <text evidence="7">The sequence shown here is derived from an EMBL/GenBank/DDBJ whole genome shotgun (WGS) entry which is preliminary data.</text>
</comment>
<dbReference type="PANTHER" id="PTHR10472:SF5">
    <property type="entry name" value="D-AMINOACYL-TRNA DEACYLASE 1"/>
    <property type="match status" value="1"/>
</dbReference>
<proteinExistence type="inferred from homology"/>
<gene>
    <name evidence="7" type="ORF">BC938DRAFT_479944</name>
</gene>
<dbReference type="Gene3D" id="3.50.80.10">
    <property type="entry name" value="D-tyrosyl-tRNA(Tyr) deacylase"/>
    <property type="match status" value="1"/>
</dbReference>
<comment type="catalytic activity">
    <reaction evidence="5">
        <text>glycyl-tRNA(Ala) + H2O = tRNA(Ala) + glycine + H(+)</text>
        <dbReference type="Rhea" id="RHEA:53744"/>
        <dbReference type="Rhea" id="RHEA-COMP:9657"/>
        <dbReference type="Rhea" id="RHEA-COMP:13640"/>
        <dbReference type="ChEBI" id="CHEBI:15377"/>
        <dbReference type="ChEBI" id="CHEBI:15378"/>
        <dbReference type="ChEBI" id="CHEBI:57305"/>
        <dbReference type="ChEBI" id="CHEBI:78442"/>
        <dbReference type="ChEBI" id="CHEBI:78522"/>
        <dbReference type="EC" id="3.1.1.96"/>
    </reaction>
</comment>
<dbReference type="Proteomes" id="UP000274822">
    <property type="component" value="Unassembled WGS sequence"/>
</dbReference>
<evidence type="ECO:0000313" key="7">
    <source>
        <dbReference type="EMBL" id="RUS30017.1"/>
    </source>
</evidence>
<dbReference type="InterPro" id="IPR023509">
    <property type="entry name" value="DTD-like_sf"/>
</dbReference>
<comment type="similarity">
    <text evidence="1">Belongs to the DTD family.</text>
</comment>
<dbReference type="GO" id="GO:0005737">
    <property type="term" value="C:cytoplasm"/>
    <property type="evidence" value="ECO:0007669"/>
    <property type="project" value="InterPro"/>
</dbReference>
<dbReference type="SUPFAM" id="SSF69500">
    <property type="entry name" value="DTD-like"/>
    <property type="match status" value="1"/>
</dbReference>
<keyword evidence="8" id="KW-1185">Reference proteome</keyword>
<evidence type="ECO:0000256" key="5">
    <source>
        <dbReference type="ARBA" id="ARBA00047676"/>
    </source>
</evidence>
<dbReference type="Pfam" id="PF02580">
    <property type="entry name" value="Tyr_Deacylase"/>
    <property type="match status" value="1"/>
</dbReference>
<dbReference type="AlphaFoldDB" id="A0A433QJQ5"/>
<dbReference type="GO" id="GO:0051500">
    <property type="term" value="F:D-tyrosyl-tRNA(Tyr) deacylase activity"/>
    <property type="evidence" value="ECO:0007669"/>
    <property type="project" value="TreeGrafter"/>
</dbReference>
<evidence type="ECO:0000256" key="2">
    <source>
        <dbReference type="ARBA" id="ARBA00013056"/>
    </source>
</evidence>
<feature type="non-terminal residue" evidence="7">
    <location>
        <position position="156"/>
    </location>
</feature>
<protein>
    <recommendedName>
        <fullName evidence="3">D-aminoacyl-tRNA deacylase</fullName>
        <ecNumber evidence="2">3.1.1.96</ecNumber>
    </recommendedName>
    <alternativeName>
        <fullName evidence="4">Gly-tRNA(Ala) deacylase</fullName>
    </alternativeName>
</protein>
<evidence type="ECO:0000256" key="6">
    <source>
        <dbReference type="ARBA" id="ARBA00048018"/>
    </source>
</evidence>